<keyword evidence="2" id="KW-1133">Transmembrane helix</keyword>
<dbReference type="InterPro" id="IPR050154">
    <property type="entry name" value="UbiB_kinase"/>
</dbReference>
<dbReference type="EMBL" id="JAAVUN010000012">
    <property type="protein sequence ID" value="NKE09785.1"/>
    <property type="molecule type" value="Genomic_DNA"/>
</dbReference>
<accession>A0A846TZT6</accession>
<evidence type="ECO:0000313" key="5">
    <source>
        <dbReference type="Proteomes" id="UP000521379"/>
    </source>
</evidence>
<evidence type="ECO:0000256" key="1">
    <source>
        <dbReference type="ARBA" id="ARBA00009670"/>
    </source>
</evidence>
<dbReference type="PROSITE" id="PS50011">
    <property type="entry name" value="PROTEIN_KINASE_DOM"/>
    <property type="match status" value="1"/>
</dbReference>
<dbReference type="PANTHER" id="PTHR10566">
    <property type="entry name" value="CHAPERONE-ACTIVITY OF BC1 COMPLEX CABC1 -RELATED"/>
    <property type="match status" value="1"/>
</dbReference>
<gene>
    <name evidence="4" type="ORF">GTW58_07510</name>
</gene>
<dbReference type="GO" id="GO:0005524">
    <property type="term" value="F:ATP binding"/>
    <property type="evidence" value="ECO:0007669"/>
    <property type="project" value="InterPro"/>
</dbReference>
<sequence>MISRRERLLQILEVLSKHGFGFALGGLKSEWRSYLGKVRLIDPDKVQPQPEHLRLALEELGPTFVKLGQLASTRPDLLPQAYAQELARLQDSSPPIPPQVVREMLSEQPETGAEEILQHIDPVPLATGSIGQAHAARLRGQDVVVKIRRPDIVDEVNRDLEILRELAVLLTRYWPGVQYQDLIGLVDEFASSMRDEMDYLTEARNTERMRENFAAHPAIIIPEVFWEATTTRILTISRMSGMKISDNQALDAAGLDRHELAVTATDALCKMIFEDGFFHADPHPGNLFVQPDGSIAMIDFGMVGTLSEEFRDSLVTLMMGVVQGNVRRATSGMLALTDTSGQDLDRAKLERDIEAMGRRYANRPLSEVRIGSLMGDLVSTLRRHRLRLPRQSALFLRMVLTAQAIGTGLDPDFDLVSVMQPYAQRLVLKRLSPEALVGRVRDLVQDAVQMGAEAPEAMRRVLAVLEHGGFDVHLRGDELQPLLNQTEKIGHQLIAGAVIAATINGMSHVVASDAERFSKLRLPILVGGTGMVGALSGYLAVSTAAPRTRRLVSGLRARRRSTSR</sequence>
<comment type="similarity">
    <text evidence="1">Belongs to the protein kinase superfamily. ADCK protein kinase family.</text>
</comment>
<evidence type="ECO:0000313" key="4">
    <source>
        <dbReference type="EMBL" id="NKE09785.1"/>
    </source>
</evidence>
<organism evidence="4 5">
    <name type="scientific">Kocuria subflava</name>
    <dbReference type="NCBI Taxonomy" id="1736139"/>
    <lineage>
        <taxon>Bacteria</taxon>
        <taxon>Bacillati</taxon>
        <taxon>Actinomycetota</taxon>
        <taxon>Actinomycetes</taxon>
        <taxon>Micrococcales</taxon>
        <taxon>Micrococcaceae</taxon>
        <taxon>Kocuria</taxon>
    </lineage>
</organism>
<dbReference type="InterPro" id="IPR011009">
    <property type="entry name" value="Kinase-like_dom_sf"/>
</dbReference>
<dbReference type="Proteomes" id="UP000521379">
    <property type="component" value="Unassembled WGS sequence"/>
</dbReference>
<comment type="caution">
    <text evidence="4">The sequence shown here is derived from an EMBL/GenBank/DDBJ whole genome shotgun (WGS) entry which is preliminary data.</text>
</comment>
<dbReference type="InterPro" id="IPR004147">
    <property type="entry name" value="ABC1_dom"/>
</dbReference>
<name>A0A846TZT6_9MICC</name>
<keyword evidence="2" id="KW-0812">Transmembrane</keyword>
<dbReference type="AlphaFoldDB" id="A0A846TZT6"/>
<protein>
    <submittedName>
        <fullName evidence="4">AarF/ABC1/UbiB kinase family protein</fullName>
    </submittedName>
</protein>
<keyword evidence="4" id="KW-0808">Transferase</keyword>
<proteinExistence type="inferred from homology"/>
<keyword evidence="4" id="KW-0418">Kinase</keyword>
<dbReference type="Pfam" id="PF03109">
    <property type="entry name" value="ABC1"/>
    <property type="match status" value="1"/>
</dbReference>
<evidence type="ECO:0000259" key="3">
    <source>
        <dbReference type="PROSITE" id="PS50011"/>
    </source>
</evidence>
<feature type="domain" description="Protein kinase" evidence="3">
    <location>
        <begin position="119"/>
        <end position="470"/>
    </location>
</feature>
<dbReference type="SUPFAM" id="SSF56112">
    <property type="entry name" value="Protein kinase-like (PK-like)"/>
    <property type="match status" value="1"/>
</dbReference>
<dbReference type="RefSeq" id="WP_119932794.1">
    <property type="nucleotide sequence ID" value="NZ_JAAVUN010000012.1"/>
</dbReference>
<feature type="transmembrane region" description="Helical" evidence="2">
    <location>
        <begin position="522"/>
        <end position="541"/>
    </location>
</feature>
<keyword evidence="5" id="KW-1185">Reference proteome</keyword>
<dbReference type="CDD" id="cd05121">
    <property type="entry name" value="ABC1_ADCK3-like"/>
    <property type="match status" value="1"/>
</dbReference>
<dbReference type="GO" id="GO:0004672">
    <property type="term" value="F:protein kinase activity"/>
    <property type="evidence" value="ECO:0007669"/>
    <property type="project" value="InterPro"/>
</dbReference>
<reference evidence="4 5" key="1">
    <citation type="submission" date="2020-02" db="EMBL/GenBank/DDBJ databases">
        <authorList>
            <person name="Sun Q."/>
        </authorList>
    </citation>
    <scope>NUCLEOTIDE SEQUENCE [LARGE SCALE GENOMIC DNA]</scope>
    <source>
        <strain evidence="4 5">YIM 13062</strain>
    </source>
</reference>
<dbReference type="PANTHER" id="PTHR10566:SF113">
    <property type="entry name" value="PROTEIN ACTIVITY OF BC1 COMPLEX KINASE 7, CHLOROPLASTIC"/>
    <property type="match status" value="1"/>
</dbReference>
<dbReference type="InterPro" id="IPR000719">
    <property type="entry name" value="Prot_kinase_dom"/>
</dbReference>
<evidence type="ECO:0000256" key="2">
    <source>
        <dbReference type="SAM" id="Phobius"/>
    </source>
</evidence>
<keyword evidence="2" id="KW-0472">Membrane</keyword>